<dbReference type="PROSITE" id="PS52016">
    <property type="entry name" value="TONB_DEPENDENT_REC_3"/>
    <property type="match status" value="1"/>
</dbReference>
<dbReference type="SUPFAM" id="SSF56935">
    <property type="entry name" value="Porins"/>
    <property type="match status" value="1"/>
</dbReference>
<keyword evidence="2 10" id="KW-0813">Transport</keyword>
<dbReference type="SMART" id="SM00965">
    <property type="entry name" value="STN"/>
    <property type="match status" value="1"/>
</dbReference>
<accession>A0ABR6NH72</accession>
<dbReference type="Gene3D" id="2.40.170.20">
    <property type="entry name" value="TonB-dependent receptor, beta-barrel domain"/>
    <property type="match status" value="1"/>
</dbReference>
<dbReference type="RefSeq" id="WP_184154343.1">
    <property type="nucleotide sequence ID" value="NZ_JACHKA010000001.1"/>
</dbReference>
<dbReference type="InterPro" id="IPR000531">
    <property type="entry name" value="Beta-barrel_TonB"/>
</dbReference>
<dbReference type="PANTHER" id="PTHR47234:SF3">
    <property type="entry name" value="SECRETIN_TONB SHORT N-TERMINAL DOMAIN-CONTAINING PROTEIN"/>
    <property type="match status" value="1"/>
</dbReference>
<feature type="domain" description="Secretin/TonB short N-terminal" evidence="13">
    <location>
        <begin position="56"/>
        <end position="106"/>
    </location>
</feature>
<reference evidence="14 15" key="1">
    <citation type="submission" date="2020-08" db="EMBL/GenBank/DDBJ databases">
        <title>Exploring microbial biodiversity for novel pathways involved in the catabolism of aromatic compounds derived from lignin.</title>
        <authorList>
            <person name="Elkins J."/>
        </authorList>
    </citation>
    <scope>NUCLEOTIDE SEQUENCE [LARGE SCALE GENOMIC DNA]</scope>
    <source>
        <strain evidence="14 15">B1D3A</strain>
    </source>
</reference>
<evidence type="ECO:0000256" key="6">
    <source>
        <dbReference type="ARBA" id="ARBA00023004"/>
    </source>
</evidence>
<keyword evidence="8 10" id="KW-0472">Membrane</keyword>
<dbReference type="InterPro" id="IPR012910">
    <property type="entry name" value="Plug_dom"/>
</dbReference>
<evidence type="ECO:0000256" key="3">
    <source>
        <dbReference type="ARBA" id="ARBA00022452"/>
    </source>
</evidence>
<evidence type="ECO:0000256" key="2">
    <source>
        <dbReference type="ARBA" id="ARBA00022448"/>
    </source>
</evidence>
<proteinExistence type="inferred from homology"/>
<comment type="similarity">
    <text evidence="10 11">Belongs to the TonB-dependent receptor family.</text>
</comment>
<feature type="compositionally biased region" description="Gly residues" evidence="12">
    <location>
        <begin position="167"/>
        <end position="178"/>
    </location>
</feature>
<evidence type="ECO:0000256" key="5">
    <source>
        <dbReference type="ARBA" id="ARBA00022692"/>
    </source>
</evidence>
<sequence>MTISKGAFTAGCLVAAAIQAGMPAPAKGQTESVATWDLPAQALGETLRAIARRSGRDILFADALVRGRRAPAVRGSLTARAAVRAALAGSDLMVEDREGALLVRARPHAARQDDPGPGEIVVTGTRIRGAQSPSPQIVATRQALEDAGIDDMAGFSRMLPQNFSGGQNPGVAGGGDQGGQSNINNSTTLNLRGLGADATLTLINGHRIAYDALNQGVDVSAIPLAAIDRIEVIADGASALYGSDAVGGVVNLRLRRDYSGLETTARFGASTEGGNVQQQYSAVTGARWGSGGFMVAADYDHSTPVLASDRSYTRKLNGSQTLLARQSQTSVVLAGHQQLMPGVTFELDGQFSDRRLQKTNAFTATTDASVNGLVNRPAVRSWSVTPTLRIDLSPDWTASLEATRSVSKTDIRSRNFRSGIETPGRLIYENRLVNIEAGAEGPLVRLPGGDARLALGGGWRQFDLGIDVTQTSAGVTRTTRRGTETRRSLFAYGELSVPLVGPDNRMPLVEQLQLSAAVRYERYQGIEQVATPKLGIIHAPHRDVTLRFSWGKSYKIPTLDQVNRVEAGGLLPGSLFAPQPVPALPSGATVLVLSGGNPDLRSERATTWTASFEVRPQFLEGLKLGASWFDVDYRDRIASPISDTLSALANPAFADFVLMAPSAAAVQAIVDGLPQAITNATGQPFDPARVGAILDGRLRNSAHEHARGVDLDIEYRISPGPRERLTLSATASYLDASRQLSPGQPVLARSGVIFTPPTWRVRTGGSWDRGNTGFTAFFNYSGGVYDNRLASPGDIPAFPTVDLSARIRTTDDRGLLHGLEFRLSALNVLDEKPHTIFTSDPAAIPYDSTNQSSIGRFISLAVTKSW</sequence>
<evidence type="ECO:0000256" key="7">
    <source>
        <dbReference type="ARBA" id="ARBA00023077"/>
    </source>
</evidence>
<keyword evidence="3 10" id="KW-1134">Transmembrane beta strand</keyword>
<keyword evidence="7 11" id="KW-0798">TonB box</keyword>
<evidence type="ECO:0000259" key="13">
    <source>
        <dbReference type="SMART" id="SM00965"/>
    </source>
</evidence>
<keyword evidence="9 10" id="KW-0998">Cell outer membrane</keyword>
<gene>
    <name evidence="14" type="ORF">HNP60_002598</name>
</gene>
<evidence type="ECO:0000256" key="12">
    <source>
        <dbReference type="SAM" id="MobiDB-lite"/>
    </source>
</evidence>
<dbReference type="PANTHER" id="PTHR47234">
    <property type="match status" value="1"/>
</dbReference>
<keyword evidence="14" id="KW-0675">Receptor</keyword>
<dbReference type="InterPro" id="IPR039426">
    <property type="entry name" value="TonB-dep_rcpt-like"/>
</dbReference>
<comment type="caution">
    <text evidence="14">The sequence shown here is derived from an EMBL/GenBank/DDBJ whole genome shotgun (WGS) entry which is preliminary data.</text>
</comment>
<feature type="region of interest" description="Disordered" evidence="12">
    <location>
        <begin position="164"/>
        <end position="184"/>
    </location>
</feature>
<keyword evidence="4" id="KW-0406">Ion transport</keyword>
<name>A0ABR6NH72_9SPHN</name>
<evidence type="ECO:0000256" key="1">
    <source>
        <dbReference type="ARBA" id="ARBA00004571"/>
    </source>
</evidence>
<evidence type="ECO:0000256" key="10">
    <source>
        <dbReference type="PROSITE-ProRule" id="PRU01360"/>
    </source>
</evidence>
<keyword evidence="5 10" id="KW-0812">Transmembrane</keyword>
<organism evidence="14 15">
    <name type="scientific">Sphingobium lignivorans</name>
    <dbReference type="NCBI Taxonomy" id="2735886"/>
    <lineage>
        <taxon>Bacteria</taxon>
        <taxon>Pseudomonadati</taxon>
        <taxon>Pseudomonadota</taxon>
        <taxon>Alphaproteobacteria</taxon>
        <taxon>Sphingomonadales</taxon>
        <taxon>Sphingomonadaceae</taxon>
        <taxon>Sphingobium</taxon>
    </lineage>
</organism>
<evidence type="ECO:0000256" key="8">
    <source>
        <dbReference type="ARBA" id="ARBA00023136"/>
    </source>
</evidence>
<keyword evidence="15" id="KW-1185">Reference proteome</keyword>
<evidence type="ECO:0000313" key="15">
    <source>
        <dbReference type="Proteomes" id="UP001138540"/>
    </source>
</evidence>
<evidence type="ECO:0000313" key="14">
    <source>
        <dbReference type="EMBL" id="MBB5986624.1"/>
    </source>
</evidence>
<dbReference type="InterPro" id="IPR037066">
    <property type="entry name" value="Plug_dom_sf"/>
</dbReference>
<evidence type="ECO:0000256" key="11">
    <source>
        <dbReference type="RuleBase" id="RU003357"/>
    </source>
</evidence>
<dbReference type="Pfam" id="PF07715">
    <property type="entry name" value="Plug"/>
    <property type="match status" value="1"/>
</dbReference>
<evidence type="ECO:0000256" key="4">
    <source>
        <dbReference type="ARBA" id="ARBA00022496"/>
    </source>
</evidence>
<dbReference type="InterPro" id="IPR036942">
    <property type="entry name" value="Beta-barrel_TonB_sf"/>
</dbReference>
<keyword evidence="6" id="KW-0408">Iron</keyword>
<dbReference type="Pfam" id="PF00593">
    <property type="entry name" value="TonB_dep_Rec_b-barrel"/>
    <property type="match status" value="1"/>
</dbReference>
<evidence type="ECO:0000256" key="9">
    <source>
        <dbReference type="ARBA" id="ARBA00023237"/>
    </source>
</evidence>
<dbReference type="Gene3D" id="2.170.130.10">
    <property type="entry name" value="TonB-dependent receptor, plug domain"/>
    <property type="match status" value="1"/>
</dbReference>
<dbReference type="InterPro" id="IPR011662">
    <property type="entry name" value="Secretin/TonB_short_N"/>
</dbReference>
<keyword evidence="4" id="KW-0410">Iron transport</keyword>
<dbReference type="EMBL" id="JACHKA010000001">
    <property type="protein sequence ID" value="MBB5986624.1"/>
    <property type="molecule type" value="Genomic_DNA"/>
</dbReference>
<dbReference type="Proteomes" id="UP001138540">
    <property type="component" value="Unassembled WGS sequence"/>
</dbReference>
<protein>
    <submittedName>
        <fullName evidence="14">Outer membrane receptor protein involved in Fe transport</fullName>
    </submittedName>
</protein>
<dbReference type="Gene3D" id="3.55.50.30">
    <property type="match status" value="1"/>
</dbReference>
<comment type="subcellular location">
    <subcellularLocation>
        <location evidence="1 10">Cell outer membrane</location>
        <topology evidence="1 10">Multi-pass membrane protein</topology>
    </subcellularLocation>
</comment>